<keyword evidence="1 4" id="KW-0645">Protease</keyword>
<evidence type="ECO:0000259" key="5">
    <source>
        <dbReference type="Pfam" id="PF00082"/>
    </source>
</evidence>
<comment type="similarity">
    <text evidence="4">Belongs to the peptidase S8 family.</text>
</comment>
<dbReference type="InterPro" id="IPR023828">
    <property type="entry name" value="Peptidase_S8_Ser-AS"/>
</dbReference>
<keyword evidence="2 4" id="KW-0378">Hydrolase</keyword>
<reference evidence="6" key="1">
    <citation type="submission" date="2022-11" db="EMBL/GenBank/DDBJ databases">
        <title>Lacrimispora xylanolytica sy1, complete genome.</title>
        <authorList>
            <person name="Choi S."/>
        </authorList>
    </citation>
    <scope>NUCLEOTIDE SEQUENCE</scope>
    <source>
        <strain evidence="6">Sy1</strain>
    </source>
</reference>
<dbReference type="Pfam" id="PF00082">
    <property type="entry name" value="Peptidase_S8"/>
    <property type="match status" value="1"/>
</dbReference>
<evidence type="ECO:0000256" key="3">
    <source>
        <dbReference type="ARBA" id="ARBA00022825"/>
    </source>
</evidence>
<protein>
    <submittedName>
        <fullName evidence="6">S8 family serine peptidase</fullName>
    </submittedName>
</protein>
<feature type="active site" description="Charge relay system" evidence="4">
    <location>
        <position position="435"/>
    </location>
</feature>
<dbReference type="PANTHER" id="PTHR42884">
    <property type="entry name" value="PROPROTEIN CONVERTASE SUBTILISIN/KEXIN-RELATED"/>
    <property type="match status" value="1"/>
</dbReference>
<dbReference type="InterPro" id="IPR034054">
    <property type="entry name" value="Pep_S8_PrcA"/>
</dbReference>
<dbReference type="PRINTS" id="PR00723">
    <property type="entry name" value="SUBTILISIN"/>
</dbReference>
<feature type="domain" description="Peptidase S8/S53" evidence="5">
    <location>
        <begin position="211"/>
        <end position="483"/>
    </location>
</feature>
<dbReference type="SUPFAM" id="SSF52743">
    <property type="entry name" value="Subtilisin-like"/>
    <property type="match status" value="1"/>
</dbReference>
<evidence type="ECO:0000256" key="4">
    <source>
        <dbReference type="PROSITE-ProRule" id="PRU01240"/>
    </source>
</evidence>
<name>A0ABY7AIR1_9FIRM</name>
<evidence type="ECO:0000313" key="7">
    <source>
        <dbReference type="Proteomes" id="UP001163115"/>
    </source>
</evidence>
<dbReference type="RefSeq" id="WP_268116244.1">
    <property type="nucleotide sequence ID" value="NZ_CP113524.1"/>
</dbReference>
<sequence length="502" mass="53940">MELFYWSNEKKIPLKKSDLYRAFKDNGNVESKNKSFSSNLNSNFTDLKNGIILETISGSNGNETNSFKSKNQSENDDLLVVESEDKTPMILTNQFIIQFKPDVTREEIDTINSLNNVSVIESIKGEDNTFLVETAEGNAENALDLANTYHNDDKVIFAQPNFVRLMKPMASLSNDPDVKKQWAIKNTGQTGGIAGEDIKVLEAWDITTGSKDIIIAIVDEGVDYTHEDLNVADKLVTGYDACYKRDDPNPLTADAHGTACAGIAAAKSNNNKGIAGVAPDCKLMGIRIAYGAGTAWVTDDAKIADGIVTAVDRGADVLSNSWGGGSKSQTIINAINYAKQKGRNGKGCVVCFAAGNDNGKVSFPGNLDNVITVAACNEYGERKSKTSKDGEYWWGSNYGPQVDVAAPGVHIYTTDIMNKAGYSTGNYVDGFNGTSAATPHVAAVAALVLSVAPELKASEVEEIIKNSADDITPKGFDNYTGYGRVNAFKAVSKALEIVNAKK</sequence>
<dbReference type="CDD" id="cd07498">
    <property type="entry name" value="Peptidases_S8_15"/>
    <property type="match status" value="1"/>
</dbReference>
<dbReference type="InterPro" id="IPR036852">
    <property type="entry name" value="Peptidase_S8/S53_dom_sf"/>
</dbReference>
<evidence type="ECO:0000256" key="2">
    <source>
        <dbReference type="ARBA" id="ARBA00022801"/>
    </source>
</evidence>
<gene>
    <name evidence="6" type="ORF">OW255_07640</name>
</gene>
<keyword evidence="3 4" id="KW-0720">Serine protease</keyword>
<keyword evidence="7" id="KW-1185">Reference proteome</keyword>
<dbReference type="InterPro" id="IPR022398">
    <property type="entry name" value="Peptidase_S8_His-AS"/>
</dbReference>
<evidence type="ECO:0000313" key="6">
    <source>
        <dbReference type="EMBL" id="WAJ25371.1"/>
    </source>
</evidence>
<evidence type="ECO:0000256" key="1">
    <source>
        <dbReference type="ARBA" id="ARBA00022670"/>
    </source>
</evidence>
<dbReference type="PROSITE" id="PS51892">
    <property type="entry name" value="SUBTILASE"/>
    <property type="match status" value="1"/>
</dbReference>
<proteinExistence type="inferred from homology"/>
<feature type="active site" description="Charge relay system" evidence="4">
    <location>
        <position position="256"/>
    </location>
</feature>
<dbReference type="PANTHER" id="PTHR42884:SF14">
    <property type="entry name" value="NEUROENDOCRINE CONVERTASE 1"/>
    <property type="match status" value="1"/>
</dbReference>
<dbReference type="InterPro" id="IPR000209">
    <property type="entry name" value="Peptidase_S8/S53_dom"/>
</dbReference>
<dbReference type="EMBL" id="CP113524">
    <property type="protein sequence ID" value="WAJ25371.1"/>
    <property type="molecule type" value="Genomic_DNA"/>
</dbReference>
<accession>A0ABY7AIR1</accession>
<dbReference type="Gene3D" id="3.40.50.200">
    <property type="entry name" value="Peptidase S8/S53 domain"/>
    <property type="match status" value="1"/>
</dbReference>
<dbReference type="PROSITE" id="PS00138">
    <property type="entry name" value="SUBTILASE_SER"/>
    <property type="match status" value="1"/>
</dbReference>
<feature type="active site" description="Charge relay system" evidence="4">
    <location>
        <position position="219"/>
    </location>
</feature>
<organism evidence="6 7">
    <name type="scientific">Lacrimispora xylanolytica</name>
    <dbReference type="NCBI Taxonomy" id="29375"/>
    <lineage>
        <taxon>Bacteria</taxon>
        <taxon>Bacillati</taxon>
        <taxon>Bacillota</taxon>
        <taxon>Clostridia</taxon>
        <taxon>Lachnospirales</taxon>
        <taxon>Lachnospiraceae</taxon>
        <taxon>Lacrimispora</taxon>
    </lineage>
</organism>
<dbReference type="Proteomes" id="UP001163115">
    <property type="component" value="Chromosome"/>
</dbReference>
<dbReference type="InterPro" id="IPR015500">
    <property type="entry name" value="Peptidase_S8_subtilisin-rel"/>
</dbReference>
<dbReference type="PROSITE" id="PS00137">
    <property type="entry name" value="SUBTILASE_HIS"/>
    <property type="match status" value="1"/>
</dbReference>